<dbReference type="Gene3D" id="1.10.510.10">
    <property type="entry name" value="Transferase(Phosphotransferase) domain 1"/>
    <property type="match status" value="1"/>
</dbReference>
<dbReference type="AlphaFoldDB" id="A0A418AWA6"/>
<feature type="region of interest" description="Disordered" evidence="1">
    <location>
        <begin position="14"/>
        <end position="51"/>
    </location>
</feature>
<reference evidence="3 4" key="1">
    <citation type="submission" date="2018-08" db="EMBL/GenBank/DDBJ databases">
        <title>Aphanomyces genome sequencing and annotation.</title>
        <authorList>
            <person name="Minardi D."/>
            <person name="Oidtmann B."/>
            <person name="Van Der Giezen M."/>
            <person name="Studholme D.J."/>
        </authorList>
    </citation>
    <scope>NUCLEOTIDE SEQUENCE [LARGE SCALE GENOMIC DNA]</scope>
    <source>
        <strain evidence="3 4">NJM0002</strain>
    </source>
</reference>
<dbReference type="PANTHER" id="PTHR44329:SF214">
    <property type="entry name" value="PROTEIN KINASE DOMAIN-CONTAINING PROTEIN"/>
    <property type="match status" value="1"/>
</dbReference>
<evidence type="ECO:0000313" key="4">
    <source>
        <dbReference type="Proteomes" id="UP000285060"/>
    </source>
</evidence>
<dbReference type="SUPFAM" id="SSF56112">
    <property type="entry name" value="Protein kinase-like (PK-like)"/>
    <property type="match status" value="1"/>
</dbReference>
<evidence type="ECO:0000256" key="1">
    <source>
        <dbReference type="SAM" id="MobiDB-lite"/>
    </source>
</evidence>
<dbReference type="InterPro" id="IPR011009">
    <property type="entry name" value="Kinase-like_dom_sf"/>
</dbReference>
<dbReference type="GO" id="GO:0004674">
    <property type="term" value="F:protein serine/threonine kinase activity"/>
    <property type="evidence" value="ECO:0007669"/>
    <property type="project" value="TreeGrafter"/>
</dbReference>
<dbReference type="Pfam" id="PF07714">
    <property type="entry name" value="PK_Tyr_Ser-Thr"/>
    <property type="match status" value="1"/>
</dbReference>
<dbReference type="Proteomes" id="UP000285060">
    <property type="component" value="Unassembled WGS sequence"/>
</dbReference>
<dbReference type="VEuPathDB" id="FungiDB:H310_09536"/>
<comment type="caution">
    <text evidence="3">The sequence shown here is derived from an EMBL/GenBank/DDBJ whole genome shotgun (WGS) entry which is preliminary data.</text>
</comment>
<name>A0A418AWA6_9STRA</name>
<feature type="compositionally biased region" description="Polar residues" evidence="1">
    <location>
        <begin position="19"/>
        <end position="28"/>
    </location>
</feature>
<gene>
    <name evidence="3" type="ORF">DYB32_005797</name>
</gene>
<keyword evidence="4" id="KW-1185">Reference proteome</keyword>
<dbReference type="PROSITE" id="PS50011">
    <property type="entry name" value="PROTEIN_KINASE_DOM"/>
    <property type="match status" value="1"/>
</dbReference>
<proteinExistence type="predicted"/>
<dbReference type="EMBL" id="QUSY01000392">
    <property type="protein sequence ID" value="RHY29802.1"/>
    <property type="molecule type" value="Genomic_DNA"/>
</dbReference>
<evidence type="ECO:0000313" key="3">
    <source>
        <dbReference type="EMBL" id="RHY29802.1"/>
    </source>
</evidence>
<dbReference type="InterPro" id="IPR001245">
    <property type="entry name" value="Ser-Thr/Tyr_kinase_cat_dom"/>
</dbReference>
<dbReference type="PANTHER" id="PTHR44329">
    <property type="entry name" value="SERINE/THREONINE-PROTEIN KINASE TNNI3K-RELATED"/>
    <property type="match status" value="1"/>
</dbReference>
<dbReference type="InterPro" id="IPR051681">
    <property type="entry name" value="Ser/Thr_Kinases-Pseudokinases"/>
</dbReference>
<feature type="domain" description="Protein kinase" evidence="2">
    <location>
        <begin position="77"/>
        <end position="342"/>
    </location>
</feature>
<dbReference type="GO" id="GO:0005524">
    <property type="term" value="F:ATP binding"/>
    <property type="evidence" value="ECO:0007669"/>
    <property type="project" value="InterPro"/>
</dbReference>
<protein>
    <recommendedName>
        <fullName evidence="2">Protein kinase domain-containing protein</fullName>
    </recommendedName>
</protein>
<sequence length="354" mass="38591">MGCSSSTQAYAPTPAAMLTQKSTHTLNKTPRGGRTKSVRRYDPTPTTSSASGVIQHASAYPDLAPYFGEYYVDCDDLLIVRQIPATYMKTAMGNLHGASVLIKSIDSDASTEDKNKSRKALVSEISSLARIAHPNIVGFVGFSIEADTKGLVCLSEFMEGGTLRNLLDNPRAFARLTWSVEKIGIAIDICSALVYMHSLKPRLIHRNVKASKVLLNKNRTVAKLSGFGGSRDRTFDQEMTNNIGDIQWSAPELIMEDEDYTEKVDVYSFGVLLTELDTGLIPFADVKSTMAATAFTNKIVSGALRPQLSPTCPPAIANVVKHCLQQDPHIRPASERVLHMLLTAKAELARSADE</sequence>
<dbReference type="InterPro" id="IPR000719">
    <property type="entry name" value="Prot_kinase_dom"/>
</dbReference>
<evidence type="ECO:0000259" key="2">
    <source>
        <dbReference type="PROSITE" id="PS50011"/>
    </source>
</evidence>
<accession>A0A418AWA6</accession>
<organism evidence="3 4">
    <name type="scientific">Aphanomyces invadans</name>
    <dbReference type="NCBI Taxonomy" id="157072"/>
    <lineage>
        <taxon>Eukaryota</taxon>
        <taxon>Sar</taxon>
        <taxon>Stramenopiles</taxon>
        <taxon>Oomycota</taxon>
        <taxon>Saprolegniomycetes</taxon>
        <taxon>Saprolegniales</taxon>
        <taxon>Verrucalvaceae</taxon>
        <taxon>Aphanomyces</taxon>
    </lineage>
</organism>